<keyword evidence="3" id="KW-1185">Reference proteome</keyword>
<reference evidence="3" key="1">
    <citation type="journal article" date="2013" name="Nature">
        <title>Pan genome of the phytoplankton Emiliania underpins its global distribution.</title>
        <authorList>
            <person name="Read B.A."/>
            <person name="Kegel J."/>
            <person name="Klute M.J."/>
            <person name="Kuo A."/>
            <person name="Lefebvre S.C."/>
            <person name="Maumus F."/>
            <person name="Mayer C."/>
            <person name="Miller J."/>
            <person name="Monier A."/>
            <person name="Salamov A."/>
            <person name="Young J."/>
            <person name="Aguilar M."/>
            <person name="Claverie J.M."/>
            <person name="Frickenhaus S."/>
            <person name="Gonzalez K."/>
            <person name="Herman E.K."/>
            <person name="Lin Y.C."/>
            <person name="Napier J."/>
            <person name="Ogata H."/>
            <person name="Sarno A.F."/>
            <person name="Shmutz J."/>
            <person name="Schroeder D."/>
            <person name="de Vargas C."/>
            <person name="Verret F."/>
            <person name="von Dassow P."/>
            <person name="Valentin K."/>
            <person name="Van de Peer Y."/>
            <person name="Wheeler G."/>
            <person name="Dacks J.B."/>
            <person name="Delwiche C.F."/>
            <person name="Dyhrman S.T."/>
            <person name="Glockner G."/>
            <person name="John U."/>
            <person name="Richards T."/>
            <person name="Worden A.Z."/>
            <person name="Zhang X."/>
            <person name="Grigoriev I.V."/>
            <person name="Allen A.E."/>
            <person name="Bidle K."/>
            <person name="Borodovsky M."/>
            <person name="Bowler C."/>
            <person name="Brownlee C."/>
            <person name="Cock J.M."/>
            <person name="Elias M."/>
            <person name="Gladyshev V.N."/>
            <person name="Groth M."/>
            <person name="Guda C."/>
            <person name="Hadaegh A."/>
            <person name="Iglesias-Rodriguez M.D."/>
            <person name="Jenkins J."/>
            <person name="Jones B.M."/>
            <person name="Lawson T."/>
            <person name="Leese F."/>
            <person name="Lindquist E."/>
            <person name="Lobanov A."/>
            <person name="Lomsadze A."/>
            <person name="Malik S.B."/>
            <person name="Marsh M.E."/>
            <person name="Mackinder L."/>
            <person name="Mock T."/>
            <person name="Mueller-Roeber B."/>
            <person name="Pagarete A."/>
            <person name="Parker M."/>
            <person name="Probert I."/>
            <person name="Quesneville H."/>
            <person name="Raines C."/>
            <person name="Rensing S.A."/>
            <person name="Riano-Pachon D.M."/>
            <person name="Richier S."/>
            <person name="Rokitta S."/>
            <person name="Shiraiwa Y."/>
            <person name="Soanes D.M."/>
            <person name="van der Giezen M."/>
            <person name="Wahlund T.M."/>
            <person name="Williams B."/>
            <person name="Wilson W."/>
            <person name="Wolfe G."/>
            <person name="Wurch L.L."/>
        </authorList>
    </citation>
    <scope>NUCLEOTIDE SEQUENCE</scope>
</reference>
<reference evidence="2" key="2">
    <citation type="submission" date="2024-10" db="UniProtKB">
        <authorList>
            <consortium name="EnsemblProtists"/>
        </authorList>
    </citation>
    <scope>IDENTIFICATION</scope>
</reference>
<dbReference type="Pfam" id="PF07081">
    <property type="entry name" value="DUF1349"/>
    <property type="match status" value="1"/>
</dbReference>
<dbReference type="GeneID" id="19046039"/>
<sequence length="400" mass="42508">MSNFLAPDGKRYFSYSQIAATVSGSVPEVQKPILAISLELYDDATKTANSSVICKQWFDEAPGTFGSLVDDTRATLQFAVEELKRLQRWASMWWRRNVTPDFPSHTSTRALLARQVHNKAKPKTGSLPDDVTYIAGENVEDDAAAYGQGIAEHEALARSCAEGGADGARKRPREAEPEGSDSAAPAGTGLSLSGLPALRWLGGVEGAASVEEGVLTMTAGARTDWFNPPPGEGMPSGLANAPCLVFSPPPGDWQLAARVEVRTLFVHRGPGDWCKRGVSDDANGAAVEGGAVRLRISKLGAALAFHYAHDGGEAWTLTRIFCLREPSAPLSVGFLAQCPTGQACTASFSRVALTETTLRDPRDGKAHAALGAGNTTGAVEKEVHIQASPGQRNQYLIRLP</sequence>
<feature type="compositionally biased region" description="Basic and acidic residues" evidence="1">
    <location>
        <begin position="167"/>
        <end position="176"/>
    </location>
</feature>
<dbReference type="PaxDb" id="2903-EOD18038"/>
<dbReference type="InterPro" id="IPR009784">
    <property type="entry name" value="DUF1349"/>
</dbReference>
<dbReference type="EnsemblProtists" id="EOD18038">
    <property type="protein sequence ID" value="EOD18038"/>
    <property type="gene ID" value="EMIHUDRAFT_196070"/>
</dbReference>
<dbReference type="Proteomes" id="UP000013827">
    <property type="component" value="Unassembled WGS sequence"/>
</dbReference>
<evidence type="ECO:0000313" key="2">
    <source>
        <dbReference type="EnsemblProtists" id="EOD18038"/>
    </source>
</evidence>
<name>A0A0D3J3F3_EMIH1</name>
<organism evidence="2 3">
    <name type="scientific">Emiliania huxleyi (strain CCMP1516)</name>
    <dbReference type="NCBI Taxonomy" id="280463"/>
    <lineage>
        <taxon>Eukaryota</taxon>
        <taxon>Haptista</taxon>
        <taxon>Haptophyta</taxon>
        <taxon>Prymnesiophyceae</taxon>
        <taxon>Isochrysidales</taxon>
        <taxon>Noelaerhabdaceae</taxon>
        <taxon>Emiliania</taxon>
    </lineage>
</organism>
<proteinExistence type="predicted"/>
<dbReference type="KEGG" id="ehx:EMIHUDRAFT_196070"/>
<dbReference type="Gene3D" id="2.60.120.200">
    <property type="match status" value="2"/>
</dbReference>
<evidence type="ECO:0000256" key="1">
    <source>
        <dbReference type="SAM" id="MobiDB-lite"/>
    </source>
</evidence>
<dbReference type="Gene3D" id="3.40.50.2020">
    <property type="match status" value="1"/>
</dbReference>
<protein>
    <submittedName>
        <fullName evidence="2">Uncharacterized protein</fullName>
    </submittedName>
</protein>
<dbReference type="HOGENOM" id="CLU_736575_0_0_1"/>
<dbReference type="InterPro" id="IPR029057">
    <property type="entry name" value="PRTase-like"/>
</dbReference>
<dbReference type="RefSeq" id="XP_005770467.1">
    <property type="nucleotide sequence ID" value="XM_005770410.1"/>
</dbReference>
<feature type="region of interest" description="Disordered" evidence="1">
    <location>
        <begin position="161"/>
        <end position="188"/>
    </location>
</feature>
<accession>A0A0D3J3F3</accession>
<evidence type="ECO:0000313" key="3">
    <source>
        <dbReference type="Proteomes" id="UP000013827"/>
    </source>
</evidence>
<dbReference type="AlphaFoldDB" id="A0A0D3J3F3"/>